<dbReference type="InterPro" id="IPR011701">
    <property type="entry name" value="MFS"/>
</dbReference>
<dbReference type="Proteomes" id="UP000195162">
    <property type="component" value="Unassembled WGS sequence"/>
</dbReference>
<evidence type="ECO:0000313" key="7">
    <source>
        <dbReference type="EMBL" id="OTU29129.1"/>
    </source>
</evidence>
<feature type="transmembrane region" description="Helical" evidence="5">
    <location>
        <begin position="296"/>
        <end position="313"/>
    </location>
</feature>
<dbReference type="AlphaFoldDB" id="A0A242U786"/>
<feature type="domain" description="Major facilitator superfamily (MFS) profile" evidence="6">
    <location>
        <begin position="15"/>
        <end position="407"/>
    </location>
</feature>
<feature type="transmembrane region" description="Helical" evidence="5">
    <location>
        <begin position="319"/>
        <end position="339"/>
    </location>
</feature>
<feature type="transmembrane region" description="Helical" evidence="5">
    <location>
        <begin position="173"/>
        <end position="196"/>
    </location>
</feature>
<sequence length="418" mass="45181">MKKRDNSLITQRIRLARLATFGGFMLIGAMIYVWSTSVSAYRHYLGLNGAEGDASFGIIALGIGVGSAVGALIIGRFIDLFGAKSVVGCTLILYPISIIAMGYIPEFWFAFVAGVVMGLLRGATDSALNAHGVQVERFYKRPIMSGFHACYPLGGFIFGMLGSYFAGINPNSATIPFTILGGVLLIVSFILSRFLLDKHEIVEDDWQENHTENSDDKLNNYSNGYIVLLMIGFGILLLASMFGENAVGDWGQEYMHRTLGTTTAVAGMAISFFSGAQFIGRLFGDRLTEKFGAPKIVFCSGILAILGLLLQTFGGSVQLVFCGYALFGLGLSCLAPIMLSSAGRKDPKNAGRNISIVNGIGYSGMLLAPAILSTIVSQFGIERLLYFPIALMIIFVIITPIIMKEKKKNKFVKLQNAN</sequence>
<dbReference type="InterPro" id="IPR036259">
    <property type="entry name" value="MFS_trans_sf"/>
</dbReference>
<feature type="transmembrane region" description="Helical" evidence="5">
    <location>
        <begin position="224"/>
        <end position="243"/>
    </location>
</feature>
<feature type="transmembrane region" description="Helical" evidence="5">
    <location>
        <begin position="360"/>
        <end position="379"/>
    </location>
</feature>
<dbReference type="PANTHER" id="PTHR23514:SF13">
    <property type="entry name" value="INNER MEMBRANE PROTEIN YBJJ"/>
    <property type="match status" value="1"/>
</dbReference>
<reference evidence="7 8" key="1">
    <citation type="submission" date="2017-05" db="EMBL/GenBank/DDBJ databases">
        <authorList>
            <person name="Song R."/>
            <person name="Chenine A.L."/>
            <person name="Ruprecht R.M."/>
        </authorList>
    </citation>
    <scope>NUCLEOTIDE SEQUENCE [LARGE SCALE GENOMIC DNA]</scope>
    <source>
        <strain evidence="7 8">ARLG1955</strain>
    </source>
</reference>
<evidence type="ECO:0000256" key="4">
    <source>
        <dbReference type="ARBA" id="ARBA00023136"/>
    </source>
</evidence>
<dbReference type="InterPro" id="IPR020846">
    <property type="entry name" value="MFS_dom"/>
</dbReference>
<dbReference type="PROSITE" id="PS50850">
    <property type="entry name" value="MFS"/>
    <property type="match status" value="1"/>
</dbReference>
<dbReference type="GO" id="GO:0022857">
    <property type="term" value="F:transmembrane transporter activity"/>
    <property type="evidence" value="ECO:0007669"/>
    <property type="project" value="InterPro"/>
</dbReference>
<feature type="transmembrane region" description="Helical" evidence="5">
    <location>
        <begin position="385"/>
        <end position="403"/>
    </location>
</feature>
<keyword evidence="2 5" id="KW-0812">Transmembrane</keyword>
<dbReference type="GO" id="GO:0016020">
    <property type="term" value="C:membrane"/>
    <property type="evidence" value="ECO:0007669"/>
    <property type="project" value="UniProtKB-SubCell"/>
</dbReference>
<keyword evidence="3 5" id="KW-1133">Transmembrane helix</keyword>
<gene>
    <name evidence="7" type="ORF">CAT59_05660</name>
</gene>
<evidence type="ECO:0000259" key="6">
    <source>
        <dbReference type="PROSITE" id="PS50850"/>
    </source>
</evidence>
<evidence type="ECO:0000256" key="5">
    <source>
        <dbReference type="SAM" id="Phobius"/>
    </source>
</evidence>
<comment type="caution">
    <text evidence="7">The sequence shown here is derived from an EMBL/GenBank/DDBJ whole genome shotgun (WGS) entry which is preliminary data.</text>
</comment>
<dbReference type="Gene3D" id="1.20.1250.20">
    <property type="entry name" value="MFS general substrate transporter like domains"/>
    <property type="match status" value="2"/>
</dbReference>
<dbReference type="Pfam" id="PF07690">
    <property type="entry name" value="MFS_1"/>
    <property type="match status" value="2"/>
</dbReference>
<proteinExistence type="predicted"/>
<evidence type="ECO:0000256" key="2">
    <source>
        <dbReference type="ARBA" id="ARBA00022692"/>
    </source>
</evidence>
<feature type="transmembrane region" description="Helical" evidence="5">
    <location>
        <begin position="15"/>
        <end position="34"/>
    </location>
</feature>
<dbReference type="CDD" id="cd17393">
    <property type="entry name" value="MFS_MosC_like"/>
    <property type="match status" value="1"/>
</dbReference>
<evidence type="ECO:0000256" key="1">
    <source>
        <dbReference type="ARBA" id="ARBA00004141"/>
    </source>
</evidence>
<dbReference type="SUPFAM" id="SSF103473">
    <property type="entry name" value="MFS general substrate transporter"/>
    <property type="match status" value="1"/>
</dbReference>
<feature type="transmembrane region" description="Helical" evidence="5">
    <location>
        <begin position="149"/>
        <end position="167"/>
    </location>
</feature>
<name>A0A242U786_ACIPI</name>
<feature type="transmembrane region" description="Helical" evidence="5">
    <location>
        <begin position="54"/>
        <end position="74"/>
    </location>
</feature>
<dbReference type="RefSeq" id="WP_086375839.1">
    <property type="nucleotide sequence ID" value="NZ_JADVOL010000019.1"/>
</dbReference>
<feature type="transmembrane region" description="Helical" evidence="5">
    <location>
        <begin position="263"/>
        <end position="284"/>
    </location>
</feature>
<evidence type="ECO:0000256" key="3">
    <source>
        <dbReference type="ARBA" id="ARBA00022989"/>
    </source>
</evidence>
<organism evidence="7 8">
    <name type="scientific">Acinetobacter pittii</name>
    <name type="common">Acinetobacter genomosp. 3</name>
    <dbReference type="NCBI Taxonomy" id="48296"/>
    <lineage>
        <taxon>Bacteria</taxon>
        <taxon>Pseudomonadati</taxon>
        <taxon>Pseudomonadota</taxon>
        <taxon>Gammaproteobacteria</taxon>
        <taxon>Moraxellales</taxon>
        <taxon>Moraxellaceae</taxon>
        <taxon>Acinetobacter</taxon>
        <taxon>Acinetobacter calcoaceticus/baumannii complex</taxon>
    </lineage>
</organism>
<feature type="transmembrane region" description="Helical" evidence="5">
    <location>
        <begin position="81"/>
        <end position="101"/>
    </location>
</feature>
<feature type="transmembrane region" description="Helical" evidence="5">
    <location>
        <begin position="107"/>
        <end position="128"/>
    </location>
</feature>
<dbReference type="InterPro" id="IPR051788">
    <property type="entry name" value="MFS_Transporter"/>
</dbReference>
<dbReference type="PANTHER" id="PTHR23514">
    <property type="entry name" value="BYPASS OF STOP CODON PROTEIN 6"/>
    <property type="match status" value="1"/>
</dbReference>
<keyword evidence="4 5" id="KW-0472">Membrane</keyword>
<dbReference type="EMBL" id="NGIR01000016">
    <property type="protein sequence ID" value="OTU29129.1"/>
    <property type="molecule type" value="Genomic_DNA"/>
</dbReference>
<comment type="subcellular location">
    <subcellularLocation>
        <location evidence="1">Membrane</location>
        <topology evidence="1">Multi-pass membrane protein</topology>
    </subcellularLocation>
</comment>
<protein>
    <submittedName>
        <fullName evidence="7">MFS transporter</fullName>
    </submittedName>
</protein>
<evidence type="ECO:0000313" key="8">
    <source>
        <dbReference type="Proteomes" id="UP000195162"/>
    </source>
</evidence>
<accession>A0A242U786</accession>